<accession>A0ACC2FMV5</accession>
<evidence type="ECO:0000313" key="1">
    <source>
        <dbReference type="EMBL" id="KAJ7992656.1"/>
    </source>
</evidence>
<dbReference type="Proteomes" id="UP001157502">
    <property type="component" value="Chromosome 25"/>
</dbReference>
<organism evidence="1 2">
    <name type="scientific">Dallia pectoralis</name>
    <name type="common">Alaska blackfish</name>
    <dbReference type="NCBI Taxonomy" id="75939"/>
    <lineage>
        <taxon>Eukaryota</taxon>
        <taxon>Metazoa</taxon>
        <taxon>Chordata</taxon>
        <taxon>Craniata</taxon>
        <taxon>Vertebrata</taxon>
        <taxon>Euteleostomi</taxon>
        <taxon>Actinopterygii</taxon>
        <taxon>Neopterygii</taxon>
        <taxon>Teleostei</taxon>
        <taxon>Protacanthopterygii</taxon>
        <taxon>Esociformes</taxon>
        <taxon>Umbridae</taxon>
        <taxon>Dallia</taxon>
    </lineage>
</organism>
<reference evidence="1" key="1">
    <citation type="submission" date="2021-05" db="EMBL/GenBank/DDBJ databases">
        <authorList>
            <person name="Pan Q."/>
            <person name="Jouanno E."/>
            <person name="Zahm M."/>
            <person name="Klopp C."/>
            <person name="Cabau C."/>
            <person name="Louis A."/>
            <person name="Berthelot C."/>
            <person name="Parey E."/>
            <person name="Roest Crollius H."/>
            <person name="Montfort J."/>
            <person name="Robinson-Rechavi M."/>
            <person name="Bouchez O."/>
            <person name="Lampietro C."/>
            <person name="Lopez Roques C."/>
            <person name="Donnadieu C."/>
            <person name="Postlethwait J."/>
            <person name="Bobe J."/>
            <person name="Dillon D."/>
            <person name="Chandos A."/>
            <person name="von Hippel F."/>
            <person name="Guiguen Y."/>
        </authorList>
    </citation>
    <scope>NUCLEOTIDE SEQUENCE</scope>
    <source>
        <strain evidence="1">YG-Jan2019</strain>
    </source>
</reference>
<name>A0ACC2FMV5_DALPE</name>
<dbReference type="EMBL" id="CM055752">
    <property type="protein sequence ID" value="KAJ7992656.1"/>
    <property type="molecule type" value="Genomic_DNA"/>
</dbReference>
<feature type="non-terminal residue" evidence="1">
    <location>
        <position position="1"/>
    </location>
</feature>
<protein>
    <submittedName>
        <fullName evidence="1">Uncharacterized protein</fullName>
    </submittedName>
</protein>
<comment type="caution">
    <text evidence="1">The sequence shown here is derived from an EMBL/GenBank/DDBJ whole genome shotgun (WGS) entry which is preliminary data.</text>
</comment>
<keyword evidence="2" id="KW-1185">Reference proteome</keyword>
<proteinExistence type="predicted"/>
<gene>
    <name evidence="1" type="ORF">DPEC_G00280940</name>
</gene>
<sequence>YNVAHTLKAPSIRGRLHSAAANSVKAAAVCPSGSGSPRFIPRTPADGLPVVFACGPVAVSTSLSRSIIPRVTGSIIDATSVDINIGRQAVSLHSQVALLHTFYLGLVPCASESSWSAIRTAIPLIMCK</sequence>
<evidence type="ECO:0000313" key="2">
    <source>
        <dbReference type="Proteomes" id="UP001157502"/>
    </source>
</evidence>